<evidence type="ECO:0000313" key="14">
    <source>
        <dbReference type="EMBL" id="KAG0296648.1"/>
    </source>
</evidence>
<dbReference type="Pfam" id="PF17039">
    <property type="entry name" value="Glyco_tran_10_N"/>
    <property type="match status" value="1"/>
</dbReference>
<feature type="domain" description="Fucosyltransferase C-terminal" evidence="12">
    <location>
        <begin position="160"/>
        <end position="299"/>
    </location>
</feature>
<keyword evidence="9 11" id="KW-0472">Membrane</keyword>
<name>A0ABQ7KDZ5_9FUNG</name>
<reference evidence="14 15" key="1">
    <citation type="journal article" date="2020" name="Fungal Divers.">
        <title>Resolving the Mortierellaceae phylogeny through synthesis of multi-gene phylogenetics and phylogenomics.</title>
        <authorList>
            <person name="Vandepol N."/>
            <person name="Liber J."/>
            <person name="Desiro A."/>
            <person name="Na H."/>
            <person name="Kennedy M."/>
            <person name="Barry K."/>
            <person name="Grigoriev I.V."/>
            <person name="Miller A.N."/>
            <person name="O'Donnell K."/>
            <person name="Stajich J.E."/>
            <person name="Bonito G."/>
        </authorList>
    </citation>
    <scope>NUCLEOTIDE SEQUENCE [LARGE SCALE GENOMIC DNA]</scope>
    <source>
        <strain evidence="14 15">AD045</strain>
    </source>
</reference>
<evidence type="ECO:0000256" key="4">
    <source>
        <dbReference type="ARBA" id="ARBA00022676"/>
    </source>
</evidence>
<keyword evidence="15" id="KW-1185">Reference proteome</keyword>
<dbReference type="PANTHER" id="PTHR11929">
    <property type="entry name" value="ALPHA- 1,3 -FUCOSYLTRANSFERASE"/>
    <property type="match status" value="1"/>
</dbReference>
<evidence type="ECO:0000259" key="13">
    <source>
        <dbReference type="Pfam" id="PF17039"/>
    </source>
</evidence>
<dbReference type="InterPro" id="IPR001503">
    <property type="entry name" value="Glyco_trans_10"/>
</dbReference>
<keyword evidence="7" id="KW-0735">Signal-anchor</keyword>
<dbReference type="EC" id="2.4.1.-" evidence="11"/>
<keyword evidence="11" id="KW-0333">Golgi apparatus</keyword>
<dbReference type="Gene3D" id="3.40.50.11660">
    <property type="entry name" value="Glycosyl transferase family 10, C-terminal domain"/>
    <property type="match status" value="1"/>
</dbReference>
<evidence type="ECO:0000256" key="6">
    <source>
        <dbReference type="ARBA" id="ARBA00022692"/>
    </source>
</evidence>
<accession>A0ABQ7KDZ5</accession>
<keyword evidence="10" id="KW-0325">Glycoprotein</keyword>
<evidence type="ECO:0000256" key="2">
    <source>
        <dbReference type="ARBA" id="ARBA00004922"/>
    </source>
</evidence>
<keyword evidence="4 11" id="KW-0328">Glycosyltransferase</keyword>
<dbReference type="Proteomes" id="UP001194696">
    <property type="component" value="Unassembled WGS sequence"/>
</dbReference>
<comment type="caution">
    <text evidence="14">The sequence shown here is derived from an EMBL/GenBank/DDBJ whole genome shotgun (WGS) entry which is preliminary data.</text>
</comment>
<evidence type="ECO:0000259" key="12">
    <source>
        <dbReference type="Pfam" id="PF00852"/>
    </source>
</evidence>
<evidence type="ECO:0000256" key="8">
    <source>
        <dbReference type="ARBA" id="ARBA00022989"/>
    </source>
</evidence>
<dbReference type="SUPFAM" id="SSF53756">
    <property type="entry name" value="UDP-Glycosyltransferase/glycogen phosphorylase"/>
    <property type="match status" value="1"/>
</dbReference>
<comment type="similarity">
    <text evidence="3 11">Belongs to the glycosyltransferase 10 family.</text>
</comment>
<comment type="subcellular location">
    <subcellularLocation>
        <location evidence="11">Golgi apparatus</location>
        <location evidence="11">Golgi stack membrane</location>
        <topology evidence="11">Single-pass type II membrane protein</topology>
    </subcellularLocation>
    <subcellularLocation>
        <location evidence="1">Membrane</location>
        <topology evidence="1">Single-pass membrane protein</topology>
    </subcellularLocation>
</comment>
<dbReference type="InterPro" id="IPR031481">
    <property type="entry name" value="Glyco_tran_10_N"/>
</dbReference>
<evidence type="ECO:0000256" key="10">
    <source>
        <dbReference type="ARBA" id="ARBA00023180"/>
    </source>
</evidence>
<evidence type="ECO:0000256" key="7">
    <source>
        <dbReference type="ARBA" id="ARBA00022968"/>
    </source>
</evidence>
<comment type="pathway">
    <text evidence="2">Protein modification; protein glycosylation.</text>
</comment>
<evidence type="ECO:0000256" key="1">
    <source>
        <dbReference type="ARBA" id="ARBA00004167"/>
    </source>
</evidence>
<evidence type="ECO:0000256" key="5">
    <source>
        <dbReference type="ARBA" id="ARBA00022679"/>
    </source>
</evidence>
<dbReference type="InterPro" id="IPR055270">
    <property type="entry name" value="Glyco_tran_10_C"/>
</dbReference>
<keyword evidence="5 11" id="KW-0808">Transferase</keyword>
<feature type="domain" description="Fucosyltransferase N-terminal" evidence="13">
    <location>
        <begin position="18"/>
        <end position="123"/>
    </location>
</feature>
<keyword evidence="6 11" id="KW-0812">Transmembrane</keyword>
<sequence>MAELIDVALEQRQDHPKEYTILWWTLWFGLTVEEGHVINYCGLPYTCKFTLDRTKYDDSKVIVAHAPSFEFDFPYVDDVKSGKKAFILQTAESPQDFEIKSKWTGIFTHLWSHRFDADYVQSYFKAGRQEGSFIYSILTKPMYTIQEKNAFRKELGLAPVAWIVSSCKAKNGRHIYVNQMLKYIKVDVYGHCMNNKAWPKHSDGKDFTDREVVGRYKFYLSLENSNCNDYVTEKLERSYTVGTVPILDGPKDYSRFLATNHSYLRLDDFATPEQLSLRIQQLDQDDTAYMRYLDYKESNIPIESLLSPKLLETYDVPQGIWGPDREGARCGVCELAHDMAEGSYQYNPNKVVGPDPTCAFKKWVFFSWVAEYYWLTIALVILGIFAGATILIACCKSRRARRCFQALRYNLTPRSWRDKRMTDASVRTDDYQLLE</sequence>
<protein>
    <recommendedName>
        <fullName evidence="11">Fucosyltransferase</fullName>
        <ecNumber evidence="11">2.4.1.-</ecNumber>
    </recommendedName>
</protein>
<dbReference type="Pfam" id="PF00852">
    <property type="entry name" value="Glyco_transf_10"/>
    <property type="match status" value="1"/>
</dbReference>
<dbReference type="PANTHER" id="PTHR11929:SF194">
    <property type="entry name" value="ALPHA-(1,3)-FUCOSYLTRANSFERASE 10"/>
    <property type="match status" value="1"/>
</dbReference>
<evidence type="ECO:0000256" key="3">
    <source>
        <dbReference type="ARBA" id="ARBA00008919"/>
    </source>
</evidence>
<dbReference type="InterPro" id="IPR038577">
    <property type="entry name" value="GT10-like_C_sf"/>
</dbReference>
<evidence type="ECO:0000256" key="9">
    <source>
        <dbReference type="ARBA" id="ARBA00023136"/>
    </source>
</evidence>
<gene>
    <name evidence="14" type="ORF">BGZ96_008947</name>
</gene>
<proteinExistence type="inferred from homology"/>
<feature type="transmembrane region" description="Helical" evidence="11">
    <location>
        <begin position="372"/>
        <end position="395"/>
    </location>
</feature>
<dbReference type="EMBL" id="JAAAIM010000052">
    <property type="protein sequence ID" value="KAG0296648.1"/>
    <property type="molecule type" value="Genomic_DNA"/>
</dbReference>
<organism evidence="14 15">
    <name type="scientific">Linnemannia gamsii</name>
    <dbReference type="NCBI Taxonomy" id="64522"/>
    <lineage>
        <taxon>Eukaryota</taxon>
        <taxon>Fungi</taxon>
        <taxon>Fungi incertae sedis</taxon>
        <taxon>Mucoromycota</taxon>
        <taxon>Mortierellomycotina</taxon>
        <taxon>Mortierellomycetes</taxon>
        <taxon>Mortierellales</taxon>
        <taxon>Mortierellaceae</taxon>
        <taxon>Linnemannia</taxon>
    </lineage>
</organism>
<evidence type="ECO:0000313" key="15">
    <source>
        <dbReference type="Proteomes" id="UP001194696"/>
    </source>
</evidence>
<keyword evidence="8 11" id="KW-1133">Transmembrane helix</keyword>
<evidence type="ECO:0000256" key="11">
    <source>
        <dbReference type="RuleBase" id="RU003832"/>
    </source>
</evidence>